<organism evidence="3 4">
    <name type="scientific">Brevibacterium samyangense</name>
    <dbReference type="NCBI Taxonomy" id="366888"/>
    <lineage>
        <taxon>Bacteria</taxon>
        <taxon>Bacillati</taxon>
        <taxon>Actinomycetota</taxon>
        <taxon>Actinomycetes</taxon>
        <taxon>Micrococcales</taxon>
        <taxon>Brevibacteriaceae</taxon>
        <taxon>Brevibacterium</taxon>
    </lineage>
</organism>
<feature type="region of interest" description="Disordered" evidence="1">
    <location>
        <begin position="99"/>
        <end position="134"/>
    </location>
</feature>
<dbReference type="PANTHER" id="PTHR40763:SF4">
    <property type="entry name" value="DUF1707 DOMAIN-CONTAINING PROTEIN"/>
    <property type="match status" value="1"/>
</dbReference>
<dbReference type="Proteomes" id="UP001500755">
    <property type="component" value="Unassembled WGS sequence"/>
</dbReference>
<feature type="compositionally biased region" description="Low complexity" evidence="1">
    <location>
        <begin position="114"/>
        <end position="128"/>
    </location>
</feature>
<proteinExistence type="predicted"/>
<keyword evidence="4" id="KW-1185">Reference proteome</keyword>
<feature type="region of interest" description="Disordered" evidence="1">
    <location>
        <begin position="1"/>
        <end position="24"/>
    </location>
</feature>
<comment type="caution">
    <text evidence="3">The sequence shown here is derived from an EMBL/GenBank/DDBJ whole genome shotgun (WGS) entry which is preliminary data.</text>
</comment>
<protein>
    <recommendedName>
        <fullName evidence="2">DUF1707 domain-containing protein</fullName>
    </recommendedName>
</protein>
<dbReference type="PANTHER" id="PTHR40763">
    <property type="entry name" value="MEMBRANE PROTEIN-RELATED"/>
    <property type="match status" value="1"/>
</dbReference>
<reference evidence="3 4" key="1">
    <citation type="journal article" date="2019" name="Int. J. Syst. Evol. Microbiol.">
        <title>The Global Catalogue of Microorganisms (GCM) 10K type strain sequencing project: providing services to taxonomists for standard genome sequencing and annotation.</title>
        <authorList>
            <consortium name="The Broad Institute Genomics Platform"/>
            <consortium name="The Broad Institute Genome Sequencing Center for Infectious Disease"/>
            <person name="Wu L."/>
            <person name="Ma J."/>
        </authorList>
    </citation>
    <scope>NUCLEOTIDE SEQUENCE [LARGE SCALE GENOMIC DNA]</scope>
    <source>
        <strain evidence="3 4">JCM 14546</strain>
    </source>
</reference>
<feature type="compositionally biased region" description="Gly residues" evidence="1">
    <location>
        <begin position="103"/>
        <end position="113"/>
    </location>
</feature>
<gene>
    <name evidence="3" type="ORF">GCM10009755_22030</name>
</gene>
<evidence type="ECO:0000256" key="1">
    <source>
        <dbReference type="SAM" id="MobiDB-lite"/>
    </source>
</evidence>
<dbReference type="InterPro" id="IPR012551">
    <property type="entry name" value="DUF1707_SHOCT-like"/>
</dbReference>
<evidence type="ECO:0000313" key="3">
    <source>
        <dbReference type="EMBL" id="GAA2010479.1"/>
    </source>
</evidence>
<sequence length="256" mass="26259">MTGDGGGNRPDGAGPLVPRMRASDADRNEVLDVLAEAHAHGRLAPDEVDERQGTVLAARYLDELPAVLVDLPEGREVVAALYAELAGFGEAGGGIQRYDDGSGASGSGGGAGRGVAPRRSTPPAVRPSAPVPAVPGTGEPEFALVVFSGKHVVPEAGTPGERSIALMGGTETDLRDVMGPGVEFTADLYAMWGGHEIRVPRGVRIVDRTFNVMGGVSMDEGVRGDGSMGTLVLHGFHLMGGTTVTLVGGDDDGLDR</sequence>
<evidence type="ECO:0000259" key="2">
    <source>
        <dbReference type="Pfam" id="PF08044"/>
    </source>
</evidence>
<dbReference type="Pfam" id="PF08044">
    <property type="entry name" value="DUF1707"/>
    <property type="match status" value="1"/>
</dbReference>
<evidence type="ECO:0000313" key="4">
    <source>
        <dbReference type="Proteomes" id="UP001500755"/>
    </source>
</evidence>
<dbReference type="RefSeq" id="WP_344309674.1">
    <property type="nucleotide sequence ID" value="NZ_BAAANO010000020.1"/>
</dbReference>
<name>A0ABN2TJC6_9MICO</name>
<accession>A0ABN2TJC6</accession>
<dbReference type="EMBL" id="BAAANO010000020">
    <property type="protein sequence ID" value="GAA2010479.1"/>
    <property type="molecule type" value="Genomic_DNA"/>
</dbReference>
<feature type="domain" description="DUF1707" evidence="2">
    <location>
        <begin position="20"/>
        <end position="72"/>
    </location>
</feature>